<proteinExistence type="predicted"/>
<dbReference type="AlphaFoldDB" id="A0A232EJC6"/>
<feature type="region of interest" description="Disordered" evidence="1">
    <location>
        <begin position="1"/>
        <end position="40"/>
    </location>
</feature>
<dbReference type="EMBL" id="NNAY01004032">
    <property type="protein sequence ID" value="OXU18469.1"/>
    <property type="molecule type" value="Genomic_DNA"/>
</dbReference>
<protein>
    <submittedName>
        <fullName evidence="2">Uncharacterized protein</fullName>
    </submittedName>
</protein>
<name>A0A232EJC6_9HYME</name>
<keyword evidence="3" id="KW-1185">Reference proteome</keyword>
<evidence type="ECO:0000313" key="2">
    <source>
        <dbReference type="EMBL" id="OXU18469.1"/>
    </source>
</evidence>
<sequence length="40" mass="4492">MSPLDSTETAHGQHAVRHNKSRWRQHVLLSGVPDNNKSAE</sequence>
<feature type="compositionally biased region" description="Polar residues" evidence="1">
    <location>
        <begin position="1"/>
        <end position="10"/>
    </location>
</feature>
<feature type="compositionally biased region" description="Basic residues" evidence="1">
    <location>
        <begin position="14"/>
        <end position="25"/>
    </location>
</feature>
<organism evidence="2 3">
    <name type="scientific">Trichomalopsis sarcophagae</name>
    <dbReference type="NCBI Taxonomy" id="543379"/>
    <lineage>
        <taxon>Eukaryota</taxon>
        <taxon>Metazoa</taxon>
        <taxon>Ecdysozoa</taxon>
        <taxon>Arthropoda</taxon>
        <taxon>Hexapoda</taxon>
        <taxon>Insecta</taxon>
        <taxon>Pterygota</taxon>
        <taxon>Neoptera</taxon>
        <taxon>Endopterygota</taxon>
        <taxon>Hymenoptera</taxon>
        <taxon>Apocrita</taxon>
        <taxon>Proctotrupomorpha</taxon>
        <taxon>Chalcidoidea</taxon>
        <taxon>Pteromalidae</taxon>
        <taxon>Pteromalinae</taxon>
        <taxon>Trichomalopsis</taxon>
    </lineage>
</organism>
<gene>
    <name evidence="2" type="ORF">TSAR_014379</name>
</gene>
<reference evidence="2 3" key="1">
    <citation type="journal article" date="2017" name="Curr. Biol.">
        <title>The Evolution of Venom by Co-option of Single-Copy Genes.</title>
        <authorList>
            <person name="Martinson E.O."/>
            <person name="Mrinalini"/>
            <person name="Kelkar Y.D."/>
            <person name="Chang C.H."/>
            <person name="Werren J.H."/>
        </authorList>
    </citation>
    <scope>NUCLEOTIDE SEQUENCE [LARGE SCALE GENOMIC DNA]</scope>
    <source>
        <strain evidence="2 3">Alberta</strain>
        <tissue evidence="2">Whole body</tissue>
    </source>
</reference>
<evidence type="ECO:0000256" key="1">
    <source>
        <dbReference type="SAM" id="MobiDB-lite"/>
    </source>
</evidence>
<dbReference type="Proteomes" id="UP000215335">
    <property type="component" value="Unassembled WGS sequence"/>
</dbReference>
<accession>A0A232EJC6</accession>
<evidence type="ECO:0000313" key="3">
    <source>
        <dbReference type="Proteomes" id="UP000215335"/>
    </source>
</evidence>
<comment type="caution">
    <text evidence="2">The sequence shown here is derived from an EMBL/GenBank/DDBJ whole genome shotgun (WGS) entry which is preliminary data.</text>
</comment>